<dbReference type="InterPro" id="IPR038446">
    <property type="entry name" value="CEBP_ZZ_sf"/>
</dbReference>
<sequence length="555" mass="62175">MDLNFNSLVEEQKEACGVGFAADENNTEIIGRSEEARGHGRADGCLENNGTADKHSLEKLAELTAAINRFELEVVNTENPLRARSKSEPSNLDRSPKTVVVTPFDRVNENLARNPVRLRNGVATSAKPPKPAATSERKKRLELLPSLMTMDASKPSCDARYGLCRHIQEQWRETLTMDLNAANGEIPPGCVWNGEVPPRNYSNPTFSSKIFVGGVPWDITETALVDAFSPYGTCRVEWPSRETHSQGNIRNRGKMTGYVYMVFETERSVKSLLQDCSQEFGSAGEWYFKLKARRNQTTEIRQVQIIPWVVSDSSYLHDPTCRLDPTKTVFVGALHGMITAHVLYSIMNELYDDVVFTAIDTDKHKYPIGSGRVTFRSHSSYFRAIESGFLEIRTSKFCKKVQIDPFLEDAWCMVCFKAHGPYFCRDRSCFRYFCGPCWQARHSASGICANHRPLMRHSPRSTTLAMRNGDHENNVGTYNLPTPQRYLPVPGNVPVAPLGGVAAVAAIASGTVPRQQHHAYQYMQLAPAYPATAYTPTMPQHPVSTASPYVHQRLY</sequence>
<proteinExistence type="predicted"/>
<gene>
    <name evidence="4" type="ORF">KIN20_024001</name>
</gene>
<dbReference type="FunFam" id="3.30.70.330:FF:000677">
    <property type="entry name" value="Cytoplasmic polyadenylation element-binding protein 3"/>
    <property type="match status" value="1"/>
</dbReference>
<dbReference type="PROSITE" id="PS50102">
    <property type="entry name" value="RRM"/>
    <property type="match status" value="1"/>
</dbReference>
<dbReference type="CDD" id="cd19757">
    <property type="entry name" value="Bbox1"/>
    <property type="match status" value="1"/>
</dbReference>
<feature type="domain" description="RRM" evidence="3">
    <location>
        <begin position="208"/>
        <end position="305"/>
    </location>
</feature>
<evidence type="ECO:0000313" key="4">
    <source>
        <dbReference type="EMBL" id="KAJ1364019.1"/>
    </source>
</evidence>
<dbReference type="Gene3D" id="3.30.70.330">
    <property type="match status" value="2"/>
</dbReference>
<evidence type="ECO:0000256" key="2">
    <source>
        <dbReference type="PROSITE-ProRule" id="PRU00176"/>
    </source>
</evidence>
<accession>A0AAD5NCK0</accession>
<dbReference type="GO" id="GO:0005737">
    <property type="term" value="C:cytoplasm"/>
    <property type="evidence" value="ECO:0007669"/>
    <property type="project" value="TreeGrafter"/>
</dbReference>
<dbReference type="GO" id="GO:0000900">
    <property type="term" value="F:mRNA regulatory element binding translation repressor activity"/>
    <property type="evidence" value="ECO:0007669"/>
    <property type="project" value="TreeGrafter"/>
</dbReference>
<dbReference type="GO" id="GO:0003730">
    <property type="term" value="F:mRNA 3'-UTR binding"/>
    <property type="evidence" value="ECO:0007669"/>
    <property type="project" value="InterPro"/>
</dbReference>
<dbReference type="EMBL" id="JAHQIW010004848">
    <property type="protein sequence ID" value="KAJ1364019.1"/>
    <property type="molecule type" value="Genomic_DNA"/>
</dbReference>
<dbReference type="GO" id="GO:0043005">
    <property type="term" value="C:neuron projection"/>
    <property type="evidence" value="ECO:0007669"/>
    <property type="project" value="TreeGrafter"/>
</dbReference>
<reference evidence="4" key="1">
    <citation type="submission" date="2021-06" db="EMBL/GenBank/DDBJ databases">
        <title>Parelaphostrongylus tenuis whole genome reference sequence.</title>
        <authorList>
            <person name="Garwood T.J."/>
            <person name="Larsen P.A."/>
            <person name="Fountain-Jones N.M."/>
            <person name="Garbe J.R."/>
            <person name="Macchietto M.G."/>
            <person name="Kania S.A."/>
            <person name="Gerhold R.W."/>
            <person name="Richards J.E."/>
            <person name="Wolf T.M."/>
        </authorList>
    </citation>
    <scope>NUCLEOTIDE SEQUENCE</scope>
    <source>
        <strain evidence="4">MNPRO001-30</strain>
        <tissue evidence="4">Meninges</tissue>
    </source>
</reference>
<protein>
    <recommendedName>
        <fullName evidence="3">RRM domain-containing protein</fullName>
    </recommendedName>
</protein>
<dbReference type="GO" id="GO:0043022">
    <property type="term" value="F:ribosome binding"/>
    <property type="evidence" value="ECO:0007669"/>
    <property type="project" value="TreeGrafter"/>
</dbReference>
<evidence type="ECO:0000256" key="1">
    <source>
        <dbReference type="ARBA" id="ARBA00022884"/>
    </source>
</evidence>
<organism evidence="4 5">
    <name type="scientific">Parelaphostrongylus tenuis</name>
    <name type="common">Meningeal worm</name>
    <dbReference type="NCBI Taxonomy" id="148309"/>
    <lineage>
        <taxon>Eukaryota</taxon>
        <taxon>Metazoa</taxon>
        <taxon>Ecdysozoa</taxon>
        <taxon>Nematoda</taxon>
        <taxon>Chromadorea</taxon>
        <taxon>Rhabditida</taxon>
        <taxon>Rhabditina</taxon>
        <taxon>Rhabditomorpha</taxon>
        <taxon>Strongyloidea</taxon>
        <taxon>Metastrongylidae</taxon>
        <taxon>Parelaphostrongylus</taxon>
    </lineage>
</organism>
<dbReference type="PANTHER" id="PTHR12566:SF9">
    <property type="entry name" value="CYTOPLASMIC POLYADENYLATION ELEMENT-BINDING PROTEIN 1"/>
    <property type="match status" value="1"/>
</dbReference>
<evidence type="ECO:0000313" key="5">
    <source>
        <dbReference type="Proteomes" id="UP001196413"/>
    </source>
</evidence>
<dbReference type="PANTHER" id="PTHR12566">
    <property type="entry name" value="CYTOPLASMIC POLYADENYLATION ELEMENT BINDING PROTEIN CPEB"/>
    <property type="match status" value="1"/>
</dbReference>
<keyword evidence="5" id="KW-1185">Reference proteome</keyword>
<dbReference type="Gene3D" id="4.10.640.40">
    <property type="entry name" value="Cytoplasmic polyadenylation element-binding protein, ZZ domain"/>
    <property type="match status" value="1"/>
</dbReference>
<name>A0AAD5NCK0_PARTN</name>
<dbReference type="AlphaFoldDB" id="A0AAD5NCK0"/>
<keyword evidence="1 2" id="KW-0694">RNA-binding</keyword>
<dbReference type="Pfam" id="PF16366">
    <property type="entry name" value="CEBP_ZZ"/>
    <property type="match status" value="1"/>
</dbReference>
<dbReference type="GO" id="GO:0008135">
    <property type="term" value="F:translation factor activity, RNA binding"/>
    <property type="evidence" value="ECO:0007669"/>
    <property type="project" value="TreeGrafter"/>
</dbReference>
<dbReference type="InterPro" id="IPR032296">
    <property type="entry name" value="CEBP_ZZ"/>
</dbReference>
<dbReference type="InterPro" id="IPR035979">
    <property type="entry name" value="RBD_domain_sf"/>
</dbReference>
<dbReference type="InterPro" id="IPR034819">
    <property type="entry name" value="CPEB"/>
</dbReference>
<dbReference type="FunFam" id="3.30.70.330:FF:000054">
    <property type="entry name" value="Cytoplasmic polyadenylation element-binding protein 1"/>
    <property type="match status" value="1"/>
</dbReference>
<evidence type="ECO:0000259" key="3">
    <source>
        <dbReference type="PROSITE" id="PS50102"/>
    </source>
</evidence>
<dbReference type="Pfam" id="PF16367">
    <property type="entry name" value="RRM_7"/>
    <property type="match status" value="1"/>
</dbReference>
<dbReference type="SMART" id="SM00360">
    <property type="entry name" value="RRM"/>
    <property type="match status" value="2"/>
</dbReference>
<dbReference type="Proteomes" id="UP001196413">
    <property type="component" value="Unassembled WGS sequence"/>
</dbReference>
<dbReference type="InterPro" id="IPR012677">
    <property type="entry name" value="Nucleotide-bd_a/b_plait_sf"/>
</dbReference>
<dbReference type="SUPFAM" id="SSF54928">
    <property type="entry name" value="RNA-binding domain, RBD"/>
    <property type="match status" value="1"/>
</dbReference>
<dbReference type="InterPro" id="IPR000504">
    <property type="entry name" value="RRM_dom"/>
</dbReference>
<comment type="caution">
    <text evidence="4">The sequence shown here is derived from an EMBL/GenBank/DDBJ whole genome shotgun (WGS) entry which is preliminary data.</text>
</comment>
<dbReference type="CDD" id="cd12725">
    <property type="entry name" value="RRM2_CPEB1"/>
    <property type="match status" value="1"/>
</dbReference>
<dbReference type="GO" id="GO:2000766">
    <property type="term" value="P:negative regulation of cytoplasmic translation"/>
    <property type="evidence" value="ECO:0007669"/>
    <property type="project" value="TreeGrafter"/>
</dbReference>
<dbReference type="GO" id="GO:0005634">
    <property type="term" value="C:nucleus"/>
    <property type="evidence" value="ECO:0007669"/>
    <property type="project" value="TreeGrafter"/>
</dbReference>
<dbReference type="GO" id="GO:0045202">
    <property type="term" value="C:synapse"/>
    <property type="evidence" value="ECO:0007669"/>
    <property type="project" value="TreeGrafter"/>
</dbReference>